<comment type="similarity">
    <text evidence="8">Belongs to the Bfd family.</text>
</comment>
<name>A0A4V5MQR5_9NEIS</name>
<evidence type="ECO:0000313" key="10">
    <source>
        <dbReference type="EMBL" id="TJZ73588.1"/>
    </source>
</evidence>
<gene>
    <name evidence="10" type="ORF">FAZ21_09890</name>
</gene>
<evidence type="ECO:0000256" key="3">
    <source>
        <dbReference type="ARBA" id="ARBA00022723"/>
    </source>
</evidence>
<dbReference type="GO" id="GO:0046872">
    <property type="term" value="F:metal ion binding"/>
    <property type="evidence" value="ECO:0007669"/>
    <property type="project" value="UniProtKB-KW"/>
</dbReference>
<evidence type="ECO:0000313" key="11">
    <source>
        <dbReference type="Proteomes" id="UP000310016"/>
    </source>
</evidence>
<keyword evidence="11" id="KW-1185">Reference proteome</keyword>
<evidence type="ECO:0000256" key="1">
    <source>
        <dbReference type="ARBA" id="ARBA00022448"/>
    </source>
</evidence>
<dbReference type="Proteomes" id="UP000310016">
    <property type="component" value="Unassembled WGS sequence"/>
</dbReference>
<dbReference type="InterPro" id="IPR041854">
    <property type="entry name" value="BFD-like_2Fe2S-bd_dom_sf"/>
</dbReference>
<evidence type="ECO:0000259" key="9">
    <source>
        <dbReference type="Pfam" id="PF04324"/>
    </source>
</evidence>
<evidence type="ECO:0000256" key="7">
    <source>
        <dbReference type="ARBA" id="ARBA00039386"/>
    </source>
</evidence>
<dbReference type="OrthoDB" id="9815350at2"/>
<feature type="domain" description="BFD-like [2Fe-2S]-binding" evidence="9">
    <location>
        <begin position="2"/>
        <end position="48"/>
    </location>
</feature>
<evidence type="ECO:0000256" key="4">
    <source>
        <dbReference type="ARBA" id="ARBA00022982"/>
    </source>
</evidence>
<organism evidence="10 11">
    <name type="scientific">Chitiniphilus eburneus</name>
    <dbReference type="NCBI Taxonomy" id="2571148"/>
    <lineage>
        <taxon>Bacteria</taxon>
        <taxon>Pseudomonadati</taxon>
        <taxon>Pseudomonadota</taxon>
        <taxon>Betaproteobacteria</taxon>
        <taxon>Neisseriales</taxon>
        <taxon>Chitinibacteraceae</taxon>
        <taxon>Chitiniphilus</taxon>
    </lineage>
</organism>
<keyword evidence="4" id="KW-0249">Electron transport</keyword>
<accession>A0A4V5MQR5</accession>
<proteinExistence type="inferred from homology"/>
<sequence>MYVCVCNSVSDKAVRKAVANGARNFIELQQATGVGTCCGKCVGCAREVMLDAIEAEARRGWDEMDALAAA</sequence>
<protein>
    <recommendedName>
        <fullName evidence="7">Bacterioferritin-associated ferredoxin</fullName>
    </recommendedName>
</protein>
<dbReference type="PANTHER" id="PTHR37424">
    <property type="entry name" value="BACTERIOFERRITIN-ASSOCIATED FERREDOXIN"/>
    <property type="match status" value="1"/>
</dbReference>
<keyword evidence="3" id="KW-0479">Metal-binding</keyword>
<keyword evidence="2" id="KW-0001">2Fe-2S</keyword>
<dbReference type="Gene3D" id="1.10.10.1100">
    <property type="entry name" value="BFD-like [2Fe-2S]-binding domain"/>
    <property type="match status" value="1"/>
</dbReference>
<reference evidence="10 11" key="1">
    <citation type="submission" date="2019-04" db="EMBL/GenBank/DDBJ databases">
        <title>Chitiniphilus eburnea sp. nov., a novel chitinolytic bacterium isolated from aquaculture sludge.</title>
        <authorList>
            <person name="Sheng M."/>
        </authorList>
    </citation>
    <scope>NUCLEOTIDE SEQUENCE [LARGE SCALE GENOMIC DNA]</scope>
    <source>
        <strain evidence="10 11">HX-2-15</strain>
    </source>
</reference>
<evidence type="ECO:0000256" key="6">
    <source>
        <dbReference type="ARBA" id="ARBA00023014"/>
    </source>
</evidence>
<dbReference type="Pfam" id="PF04324">
    <property type="entry name" value="Fer2_BFD"/>
    <property type="match status" value="1"/>
</dbReference>
<dbReference type="InterPro" id="IPR052371">
    <property type="entry name" value="BFD-associated_ferredoxin"/>
</dbReference>
<evidence type="ECO:0000256" key="5">
    <source>
        <dbReference type="ARBA" id="ARBA00023004"/>
    </source>
</evidence>
<evidence type="ECO:0000256" key="2">
    <source>
        <dbReference type="ARBA" id="ARBA00022714"/>
    </source>
</evidence>
<comment type="caution">
    <text evidence="10">The sequence shown here is derived from an EMBL/GenBank/DDBJ whole genome shotgun (WGS) entry which is preliminary data.</text>
</comment>
<dbReference type="EMBL" id="SUMF01000009">
    <property type="protein sequence ID" value="TJZ73588.1"/>
    <property type="molecule type" value="Genomic_DNA"/>
</dbReference>
<dbReference type="PANTHER" id="PTHR37424:SF1">
    <property type="entry name" value="BACTERIOFERRITIN-ASSOCIATED FERREDOXIN"/>
    <property type="match status" value="1"/>
</dbReference>
<evidence type="ECO:0000256" key="8">
    <source>
        <dbReference type="ARBA" id="ARBA00046332"/>
    </source>
</evidence>
<dbReference type="AlphaFoldDB" id="A0A4V5MQR5"/>
<dbReference type="InterPro" id="IPR007419">
    <property type="entry name" value="BFD-like_2Fe2S-bd_dom"/>
</dbReference>
<keyword evidence="6" id="KW-0411">Iron-sulfur</keyword>
<keyword evidence="1" id="KW-0813">Transport</keyword>
<keyword evidence="5" id="KW-0408">Iron</keyword>
<dbReference type="GO" id="GO:0051537">
    <property type="term" value="F:2 iron, 2 sulfur cluster binding"/>
    <property type="evidence" value="ECO:0007669"/>
    <property type="project" value="UniProtKB-KW"/>
</dbReference>